<feature type="region of interest" description="Disordered" evidence="1">
    <location>
        <begin position="944"/>
        <end position="1002"/>
    </location>
</feature>
<evidence type="ECO:0000313" key="2">
    <source>
        <dbReference type="EMBL" id="QVL33042.1"/>
    </source>
</evidence>
<dbReference type="AlphaFoldDB" id="A0A8E6B6Z4"/>
<dbReference type="Proteomes" id="UP000676194">
    <property type="component" value="Chromosome"/>
</dbReference>
<reference evidence="2" key="1">
    <citation type="submission" date="2021-05" db="EMBL/GenBank/DDBJ databases">
        <title>Complete genome sequence of the cellulolytic planctomycete Telmatocola sphagniphila SP2T and characterization of the first cellulase from planctomycetes.</title>
        <authorList>
            <person name="Rakitin A.L."/>
            <person name="Beletsky A.V."/>
            <person name="Naumoff D.G."/>
            <person name="Kulichevskaya I.S."/>
            <person name="Mardanov A.V."/>
            <person name="Ravin N.V."/>
            <person name="Dedysh S.N."/>
        </authorList>
    </citation>
    <scope>NUCLEOTIDE SEQUENCE</scope>
    <source>
        <strain evidence="2">SP2T</strain>
    </source>
</reference>
<accession>A0A8E6B6Z4</accession>
<keyword evidence="3" id="KW-1185">Reference proteome</keyword>
<proteinExistence type="predicted"/>
<protein>
    <submittedName>
        <fullName evidence="2">Uncharacterized protein</fullName>
    </submittedName>
</protein>
<organism evidence="2 3">
    <name type="scientific">Telmatocola sphagniphila</name>
    <dbReference type="NCBI Taxonomy" id="1123043"/>
    <lineage>
        <taxon>Bacteria</taxon>
        <taxon>Pseudomonadati</taxon>
        <taxon>Planctomycetota</taxon>
        <taxon>Planctomycetia</taxon>
        <taxon>Gemmatales</taxon>
        <taxon>Gemmataceae</taxon>
    </lineage>
</organism>
<dbReference type="KEGG" id="tsph:KIH39_03750"/>
<feature type="compositionally biased region" description="Low complexity" evidence="1">
    <location>
        <begin position="668"/>
        <end position="678"/>
    </location>
</feature>
<feature type="region of interest" description="Disordered" evidence="1">
    <location>
        <begin position="483"/>
        <end position="505"/>
    </location>
</feature>
<evidence type="ECO:0000256" key="1">
    <source>
        <dbReference type="SAM" id="MobiDB-lite"/>
    </source>
</evidence>
<evidence type="ECO:0000313" key="3">
    <source>
        <dbReference type="Proteomes" id="UP000676194"/>
    </source>
</evidence>
<dbReference type="RefSeq" id="WP_213497932.1">
    <property type="nucleotide sequence ID" value="NZ_CP074694.1"/>
</dbReference>
<feature type="region of interest" description="Disordered" evidence="1">
    <location>
        <begin position="385"/>
        <end position="410"/>
    </location>
</feature>
<gene>
    <name evidence="2" type="ORF">KIH39_03750</name>
</gene>
<feature type="compositionally biased region" description="Basic and acidic residues" evidence="1">
    <location>
        <begin position="682"/>
        <end position="691"/>
    </location>
</feature>
<feature type="region of interest" description="Disordered" evidence="1">
    <location>
        <begin position="638"/>
        <end position="691"/>
    </location>
</feature>
<sequence>MHTPRRILLTVLGLSLSILGYFVYAQLLGRVDGLPPLPERFAQVADQQEFIPPTTRSPIEEQLIVAFGANCAELDYGMKMNLGSKGVVLAATLEKQSNGKAFSDDGRLFASPLSIAVFGKNKGPDGMQEITTLHSDRGILTFDSPVHSIAEAVGKKVIRADIISDPEIPVKDARKGRIHIRNNRKSQTPDDDIEIMTVGPMFYIDNHKADVPAMVTTDAIMELYDWQNNRSMTGKFKVGGKVPTLLARGMRMYLKSDAEPDPKVKKKEDTDRKINGVDHIDLLSDVTMNFWSDSQSNFLSGGNAPPTAPGKKPDDSDLSIVQIETQGSFHYDMIKDIGVFHNAPSLNPNLPNYVRVTRKAKTENLDILKCDHLLLEFERVKNTPPAPANFNSNTAQAAPLPPPTTPPSDETQMQIKRAHAWGLAIAISSDAEKLNASGNDLVYEAATRTTILKGAKDEGIYAVKEGNVMRGLELYLKSNAPVNDAKDPKAAPAKNPGGSNGIREARVRGPGTIGMGEFDTTTHSHVQNANWNDWMYFERIVEDNQQLQFLRFTGKASFIDTKAKQSLKGEEIRVWLKDNDQNGTPVATVPTPLKPVTGTETVAKSQPRPVRLEANQHVFMNSPDMNLRDADQLFVYIKDIPTPGPGPNPNLQKPMPPSSTLNGKPSGPTTATNPADKNAPPKPEEKKDEPIFIKAKRMDAWVLRKDGKHELDKAICVGNVEVEQAPPADKKNERGMLMLAHILELQHHGENLHTLTLKAENDVVAQIKPAELHREELSLNGPIIVIDQRDNHAQVIGRGGLRMKTSSTMQGEQLKKDANIFIYWKDSMEFDGAGKWARFIGAVQAEQEDGSAKVLSTIMQVDLDRPVYFRTTTPNDKTNTPKENPKIDRVRCERGEVNPLKPNDVPQVLAIEEKWENKKLISYQRLVAEELDYENVLDNGKPIAAPVKNAPPPQTYGNTKAHGPGKIRIFKEGGSDFLDGTSGPNKPPQQQPKKKDSLQGETEPEMKLTWIEFEQQMQTFGKQRAKFLGPTTVIHVPAKDHEMKIEKGAMLPGSIQMDSKKSLEISTVEMLDELKQTKTFHRMDAEGDVRVLGDDIDANAEIVKYDESKTMLTFIGTGSNPARLIQFKGTGNVANTLIGVIIKYNIKTKTPQVERGFSSSSNTSPGSGK</sequence>
<dbReference type="EMBL" id="CP074694">
    <property type="protein sequence ID" value="QVL33042.1"/>
    <property type="molecule type" value="Genomic_DNA"/>
</dbReference>
<name>A0A8E6B6Z4_9BACT</name>